<organism evidence="5 6">
    <name type="scientific">Dietzia timorensis</name>
    <dbReference type="NCBI Taxonomy" id="499555"/>
    <lineage>
        <taxon>Bacteria</taxon>
        <taxon>Bacillati</taxon>
        <taxon>Actinomycetota</taxon>
        <taxon>Actinomycetes</taxon>
        <taxon>Mycobacteriales</taxon>
        <taxon>Dietziaceae</taxon>
        <taxon>Dietzia</taxon>
    </lineage>
</organism>
<evidence type="ECO:0000259" key="4">
    <source>
        <dbReference type="PROSITE" id="PS51118"/>
    </source>
</evidence>
<sequence>MAGASTPNDHIDTDIDTEWDPFNRSCPSRLLLDRIGDKWSVLVIAILGEGSHRFSELRARIDGISQKMLTQTLRALERDGIVSRTVYPEIPPRVEYALTSSGHSLTVPLRALTEWAVEHMPDVVRAQRRYDENVCATPTSSSS</sequence>
<dbReference type="GO" id="GO:0003677">
    <property type="term" value="F:DNA binding"/>
    <property type="evidence" value="ECO:0007669"/>
    <property type="project" value="UniProtKB-KW"/>
</dbReference>
<gene>
    <name evidence="5" type="ORF">BJL86_2883</name>
</gene>
<evidence type="ECO:0000256" key="3">
    <source>
        <dbReference type="ARBA" id="ARBA00023163"/>
    </source>
</evidence>
<dbReference type="Gene3D" id="1.10.10.10">
    <property type="entry name" value="Winged helix-like DNA-binding domain superfamily/Winged helix DNA-binding domain"/>
    <property type="match status" value="1"/>
</dbReference>
<feature type="domain" description="HTH hxlR-type" evidence="4">
    <location>
        <begin position="26"/>
        <end position="124"/>
    </location>
</feature>
<keyword evidence="1" id="KW-0805">Transcription regulation</keyword>
<dbReference type="RefSeq" id="WP_067478539.1">
    <property type="nucleotide sequence ID" value="NZ_CP015961.1"/>
</dbReference>
<dbReference type="PROSITE" id="PS51118">
    <property type="entry name" value="HTH_HXLR"/>
    <property type="match status" value="1"/>
</dbReference>
<dbReference type="KEGG" id="dtm:BJL86_2883"/>
<dbReference type="PANTHER" id="PTHR33204:SF18">
    <property type="entry name" value="TRANSCRIPTIONAL REGULATORY PROTEIN"/>
    <property type="match status" value="1"/>
</dbReference>
<dbReference type="STRING" id="499555.BJL86_2883"/>
<dbReference type="Pfam" id="PF01638">
    <property type="entry name" value="HxlR"/>
    <property type="match status" value="1"/>
</dbReference>
<dbReference type="InterPro" id="IPR036388">
    <property type="entry name" value="WH-like_DNA-bd_sf"/>
</dbReference>
<dbReference type="AlphaFoldDB" id="A0A173LP12"/>
<dbReference type="OrthoDB" id="370168at2"/>
<dbReference type="InterPro" id="IPR036390">
    <property type="entry name" value="WH_DNA-bd_sf"/>
</dbReference>
<evidence type="ECO:0000313" key="5">
    <source>
        <dbReference type="EMBL" id="ANI93643.1"/>
    </source>
</evidence>
<evidence type="ECO:0000256" key="2">
    <source>
        <dbReference type="ARBA" id="ARBA00023125"/>
    </source>
</evidence>
<accession>A0A173LP12</accession>
<proteinExistence type="predicted"/>
<name>A0A173LP12_9ACTN</name>
<keyword evidence="6" id="KW-1185">Reference proteome</keyword>
<dbReference type="SUPFAM" id="SSF46785">
    <property type="entry name" value="Winged helix' DNA-binding domain"/>
    <property type="match status" value="1"/>
</dbReference>
<dbReference type="EMBL" id="CP015961">
    <property type="protein sequence ID" value="ANI93643.1"/>
    <property type="molecule type" value="Genomic_DNA"/>
</dbReference>
<reference evidence="5 6" key="1">
    <citation type="submission" date="2016-06" db="EMBL/GenBank/DDBJ databases">
        <title>Complete genome sequence of a saline-alkali tolerant type strain Dietzia timorensis ID05-A0528T.</title>
        <authorList>
            <person name="Wu X."/>
        </authorList>
    </citation>
    <scope>NUCLEOTIDE SEQUENCE [LARGE SCALE GENOMIC DNA]</scope>
    <source>
        <strain evidence="5 6">ID05-A0528</strain>
    </source>
</reference>
<keyword evidence="3" id="KW-0804">Transcription</keyword>
<dbReference type="Proteomes" id="UP000186104">
    <property type="component" value="Chromosome"/>
</dbReference>
<dbReference type="InterPro" id="IPR002577">
    <property type="entry name" value="HTH_HxlR"/>
</dbReference>
<dbReference type="PANTHER" id="PTHR33204">
    <property type="entry name" value="TRANSCRIPTIONAL REGULATOR, MARR FAMILY"/>
    <property type="match status" value="1"/>
</dbReference>
<evidence type="ECO:0000256" key="1">
    <source>
        <dbReference type="ARBA" id="ARBA00023015"/>
    </source>
</evidence>
<evidence type="ECO:0000313" key="6">
    <source>
        <dbReference type="Proteomes" id="UP000186104"/>
    </source>
</evidence>
<protein>
    <submittedName>
        <fullName evidence="5">Putative HTH-type transcriptional regulator YtfH</fullName>
    </submittedName>
</protein>
<keyword evidence="2" id="KW-0238">DNA-binding</keyword>